<dbReference type="Pfam" id="PF00356">
    <property type="entry name" value="LacI"/>
    <property type="match status" value="1"/>
</dbReference>
<dbReference type="InterPro" id="IPR000843">
    <property type="entry name" value="HTH_LacI"/>
</dbReference>
<dbReference type="Proteomes" id="UP000189777">
    <property type="component" value="Unassembled WGS sequence"/>
</dbReference>
<evidence type="ECO:0000256" key="2">
    <source>
        <dbReference type="ARBA" id="ARBA00023125"/>
    </source>
</evidence>
<evidence type="ECO:0000313" key="6">
    <source>
        <dbReference type="EMBL" id="SKC35182.1"/>
    </source>
</evidence>
<reference evidence="6 7" key="1">
    <citation type="submission" date="2017-02" db="EMBL/GenBank/DDBJ databases">
        <authorList>
            <person name="Peterson S.W."/>
        </authorList>
    </citation>
    <scope>NUCLEOTIDE SEQUENCE [LARGE SCALE GENOMIC DNA]</scope>
    <source>
        <strain evidence="6 7">DSM 21481</strain>
    </source>
</reference>
<dbReference type="OrthoDB" id="252678at2"/>
<dbReference type="EMBL" id="FUZQ01000001">
    <property type="protein sequence ID" value="SKC35182.1"/>
    <property type="molecule type" value="Genomic_DNA"/>
</dbReference>
<evidence type="ECO:0000256" key="3">
    <source>
        <dbReference type="ARBA" id="ARBA00023163"/>
    </source>
</evidence>
<feature type="domain" description="HTH lacI-type" evidence="4">
    <location>
        <begin position="2"/>
        <end position="56"/>
    </location>
</feature>
<gene>
    <name evidence="6" type="ORF">SAMN04324258_0114</name>
</gene>
<dbReference type="Gene3D" id="3.40.50.2300">
    <property type="match status" value="2"/>
</dbReference>
<keyword evidence="2" id="KW-0238">DNA-binding</keyword>
<dbReference type="CDD" id="cd01392">
    <property type="entry name" value="HTH_LacI"/>
    <property type="match status" value="1"/>
</dbReference>
<dbReference type="PROSITE" id="PS50943">
    <property type="entry name" value="HTH_CROC1"/>
    <property type="match status" value="1"/>
</dbReference>
<evidence type="ECO:0000259" key="5">
    <source>
        <dbReference type="PROSITE" id="PS50943"/>
    </source>
</evidence>
<sequence>MATIEDVAKAAGVSASTVSYVLSGKRSISAPTRRRVEQAIATLGYRPHAGARALASARTEVIGLTIPLRSGIDVPVIMQFAGGVVTRAREHSHDVLLLTQDDLEGLERATNGSMVDALVVMDVEADDARIPILTRSRQPSVLVGLPRDASGLSCVDLDFEAAGRLAAQHLSELGHRQVAMLGAPPEVVDRHTSYVDRVMRGFAEGAPDHGLDAKVVSCPGAPAEVARVVDELLAEAPGTSGLFVHNERALPHVLSSLREAGRSVPGDVSVIALCPEDVALAQQVPMTAIDLPASTIGSLAVDMVMARLDGGQHAETRLLTPVLTTRGSTARH</sequence>
<dbReference type="GO" id="GO:0003700">
    <property type="term" value="F:DNA-binding transcription factor activity"/>
    <property type="evidence" value="ECO:0007669"/>
    <property type="project" value="TreeGrafter"/>
</dbReference>
<protein>
    <submittedName>
        <fullName evidence="6">Transcriptional regulator, LacI family</fullName>
    </submittedName>
</protein>
<keyword evidence="3" id="KW-0804">Transcription</keyword>
<dbReference type="SMART" id="SM00354">
    <property type="entry name" value="HTH_LACI"/>
    <property type="match status" value="1"/>
</dbReference>
<dbReference type="InterPro" id="IPR046335">
    <property type="entry name" value="LacI/GalR-like_sensor"/>
</dbReference>
<evidence type="ECO:0000256" key="1">
    <source>
        <dbReference type="ARBA" id="ARBA00023015"/>
    </source>
</evidence>
<evidence type="ECO:0000259" key="4">
    <source>
        <dbReference type="PROSITE" id="PS50932"/>
    </source>
</evidence>
<dbReference type="PANTHER" id="PTHR30146">
    <property type="entry name" value="LACI-RELATED TRANSCRIPTIONAL REPRESSOR"/>
    <property type="match status" value="1"/>
</dbReference>
<dbReference type="GO" id="GO:0000976">
    <property type="term" value="F:transcription cis-regulatory region binding"/>
    <property type="evidence" value="ECO:0007669"/>
    <property type="project" value="TreeGrafter"/>
</dbReference>
<dbReference type="SUPFAM" id="SSF47413">
    <property type="entry name" value="lambda repressor-like DNA-binding domains"/>
    <property type="match status" value="1"/>
</dbReference>
<feature type="domain" description="HTH cro/C1-type" evidence="5">
    <location>
        <begin position="3"/>
        <end position="46"/>
    </location>
</feature>
<name>A0A1T5I8H5_9MICO</name>
<dbReference type="InterPro" id="IPR010982">
    <property type="entry name" value="Lambda_DNA-bd_dom_sf"/>
</dbReference>
<dbReference type="InterPro" id="IPR028082">
    <property type="entry name" value="Peripla_BP_I"/>
</dbReference>
<dbReference type="CDD" id="cd06267">
    <property type="entry name" value="PBP1_LacI_sugar_binding-like"/>
    <property type="match status" value="1"/>
</dbReference>
<dbReference type="Pfam" id="PF13377">
    <property type="entry name" value="Peripla_BP_3"/>
    <property type="match status" value="1"/>
</dbReference>
<dbReference type="PANTHER" id="PTHR30146:SF153">
    <property type="entry name" value="LACTOSE OPERON REPRESSOR"/>
    <property type="match status" value="1"/>
</dbReference>
<dbReference type="PROSITE" id="PS50932">
    <property type="entry name" value="HTH_LACI_2"/>
    <property type="match status" value="1"/>
</dbReference>
<accession>A0A1T5I8H5</accession>
<dbReference type="Gene3D" id="1.10.260.40">
    <property type="entry name" value="lambda repressor-like DNA-binding domains"/>
    <property type="match status" value="1"/>
</dbReference>
<dbReference type="STRING" id="526729.SAMN04324258_0114"/>
<dbReference type="PROSITE" id="PS00356">
    <property type="entry name" value="HTH_LACI_1"/>
    <property type="match status" value="1"/>
</dbReference>
<evidence type="ECO:0000313" key="7">
    <source>
        <dbReference type="Proteomes" id="UP000189777"/>
    </source>
</evidence>
<keyword evidence="1" id="KW-0805">Transcription regulation</keyword>
<dbReference type="SUPFAM" id="SSF53822">
    <property type="entry name" value="Periplasmic binding protein-like I"/>
    <property type="match status" value="1"/>
</dbReference>
<dbReference type="RefSeq" id="WP_079569611.1">
    <property type="nucleotide sequence ID" value="NZ_FUZQ01000001.1"/>
</dbReference>
<dbReference type="AlphaFoldDB" id="A0A1T5I8H5"/>
<dbReference type="InterPro" id="IPR001387">
    <property type="entry name" value="Cro/C1-type_HTH"/>
</dbReference>
<proteinExistence type="predicted"/>
<organism evidence="6 7">
    <name type="scientific">Krasilnikoviella flava</name>
    <dbReference type="NCBI Taxonomy" id="526729"/>
    <lineage>
        <taxon>Bacteria</taxon>
        <taxon>Bacillati</taxon>
        <taxon>Actinomycetota</taxon>
        <taxon>Actinomycetes</taxon>
        <taxon>Micrococcales</taxon>
        <taxon>Promicromonosporaceae</taxon>
        <taxon>Krasilnikoviella</taxon>
    </lineage>
</organism>
<keyword evidence="7" id="KW-1185">Reference proteome</keyword>